<sequence length="504" mass="55505">MTDWPILSTVTFLPLVGALLILFIKDDNELARRNVRNVALLTTVFTFIVSLWVWIDFDASDPGFQMVERSEWIGGSITYHMGVDGISMLFVILTTFLMPLCILASFESVKMRVKDYMIAFLVLETLVVGVFCSLDLVLFYIFFEGGLIPMFLIIGVWGGKRRIYASYKFFLYTFLGSVLMLIAIMAMYWNAGTTSIPDLLQHPFPAGMQTWLWLAFFASFAVKMPMWPVHTWLPDAHVEAPTAGSVILAGILLKLGGYGFLRFSLPMFPLASADFAPFVFTLSVVAIIYTSLVALMQEDIKKLIAYSSVAHMGFVTMGIFAANEQGVQGAIFQMLSHGLVSGALFLCVGVVYDRMHTREIAAYGGLVNRMPHYAAVMLIFTMANVGLPGTSGFVGEFLTLLGVFQVNSWVAIFATTGVILSAGYALWLYRRVIFGALEKESLRSILDLSGREKLLLYPLIVLVIFFGVYPMPVFDVTAASVESLVNGYTAALDAAASGGVAALH</sequence>
<feature type="transmembrane region" description="Helical" evidence="9">
    <location>
        <begin position="303"/>
        <end position="322"/>
    </location>
</feature>
<accession>A0A9X1T607</accession>
<evidence type="ECO:0000256" key="7">
    <source>
        <dbReference type="ARBA" id="ARBA00023136"/>
    </source>
</evidence>
<comment type="subcellular location">
    <subcellularLocation>
        <location evidence="1">Endomembrane system</location>
        <topology evidence="1">Multi-pass membrane protein</topology>
    </subcellularLocation>
    <subcellularLocation>
        <location evidence="8">Membrane</location>
        <topology evidence="8">Multi-pass membrane protein</topology>
    </subcellularLocation>
</comment>
<feature type="transmembrane region" description="Helical" evidence="9">
    <location>
        <begin position="113"/>
        <end position="131"/>
    </location>
</feature>
<keyword evidence="6" id="KW-0520">NAD</keyword>
<feature type="transmembrane region" description="Helical" evidence="9">
    <location>
        <begin position="373"/>
        <end position="394"/>
    </location>
</feature>
<evidence type="ECO:0000256" key="3">
    <source>
        <dbReference type="ARBA" id="ARBA00022692"/>
    </source>
</evidence>
<comment type="similarity">
    <text evidence="2">Belongs to the complex I subunit 4 family.</text>
</comment>
<dbReference type="GO" id="GO:0012505">
    <property type="term" value="C:endomembrane system"/>
    <property type="evidence" value="ECO:0007669"/>
    <property type="project" value="UniProtKB-SubCell"/>
</dbReference>
<evidence type="ECO:0000256" key="5">
    <source>
        <dbReference type="ARBA" id="ARBA00022989"/>
    </source>
</evidence>
<comment type="caution">
    <text evidence="12">The sequence shown here is derived from an EMBL/GenBank/DDBJ whole genome shotgun (WGS) entry which is preliminary data.</text>
</comment>
<dbReference type="PANTHER" id="PTHR43507">
    <property type="entry name" value="NADH-UBIQUINONE OXIDOREDUCTASE CHAIN 4"/>
    <property type="match status" value="1"/>
</dbReference>
<proteinExistence type="inferred from homology"/>
<feature type="transmembrane region" description="Helical" evidence="9">
    <location>
        <begin position="334"/>
        <end position="352"/>
    </location>
</feature>
<dbReference type="PRINTS" id="PR01437">
    <property type="entry name" value="NUOXDRDTASE4"/>
</dbReference>
<dbReference type="NCBIfam" id="NF004499">
    <property type="entry name" value="PRK05846.1-3"/>
    <property type="match status" value="1"/>
</dbReference>
<feature type="transmembrane region" description="Helical" evidence="9">
    <location>
        <begin position="245"/>
        <end position="263"/>
    </location>
</feature>
<dbReference type="AlphaFoldDB" id="A0A9X1T607"/>
<feature type="transmembrane region" description="Helical" evidence="9">
    <location>
        <begin position="6"/>
        <end position="24"/>
    </location>
</feature>
<evidence type="ECO:0000259" key="10">
    <source>
        <dbReference type="Pfam" id="PF00361"/>
    </source>
</evidence>
<gene>
    <name evidence="12" type="ORF">LZD57_19095</name>
</gene>
<dbReference type="EMBL" id="JAJUWU010000020">
    <property type="protein sequence ID" value="MCE7030101.1"/>
    <property type="molecule type" value="Genomic_DNA"/>
</dbReference>
<keyword evidence="7 9" id="KW-0472">Membrane</keyword>
<dbReference type="EC" id="1.6.5.11" evidence="12"/>
<organism evidence="12 13">
    <name type="scientific">Jiella avicenniae</name>
    <dbReference type="NCBI Taxonomy" id="2907202"/>
    <lineage>
        <taxon>Bacteria</taxon>
        <taxon>Pseudomonadati</taxon>
        <taxon>Pseudomonadota</taxon>
        <taxon>Alphaproteobacteria</taxon>
        <taxon>Hyphomicrobiales</taxon>
        <taxon>Aurantimonadaceae</taxon>
        <taxon>Jiella</taxon>
    </lineage>
</organism>
<evidence type="ECO:0000313" key="12">
    <source>
        <dbReference type="EMBL" id="MCE7030101.1"/>
    </source>
</evidence>
<evidence type="ECO:0000259" key="11">
    <source>
        <dbReference type="Pfam" id="PF01059"/>
    </source>
</evidence>
<feature type="transmembrane region" description="Helical" evidence="9">
    <location>
        <begin position="36"/>
        <end position="55"/>
    </location>
</feature>
<name>A0A9X1T607_9HYPH</name>
<feature type="domain" description="NADH:ubiquinone oxidoreductase chain 4 N-terminal" evidence="11">
    <location>
        <begin position="75"/>
        <end position="125"/>
    </location>
</feature>
<feature type="transmembrane region" description="Helical" evidence="9">
    <location>
        <begin position="211"/>
        <end position="233"/>
    </location>
</feature>
<dbReference type="GO" id="GO:0015990">
    <property type="term" value="P:electron transport coupled proton transport"/>
    <property type="evidence" value="ECO:0007669"/>
    <property type="project" value="TreeGrafter"/>
</dbReference>
<keyword evidence="5 9" id="KW-1133">Transmembrane helix</keyword>
<feature type="transmembrane region" description="Helical" evidence="9">
    <location>
        <begin position="454"/>
        <end position="474"/>
    </location>
</feature>
<keyword evidence="4" id="KW-1278">Translocase</keyword>
<keyword evidence="13" id="KW-1185">Reference proteome</keyword>
<dbReference type="NCBIfam" id="TIGR01972">
    <property type="entry name" value="NDH_I_M"/>
    <property type="match status" value="1"/>
</dbReference>
<dbReference type="Proteomes" id="UP001139035">
    <property type="component" value="Unassembled WGS sequence"/>
</dbReference>
<feature type="transmembrane region" description="Helical" evidence="9">
    <location>
        <begin position="169"/>
        <end position="191"/>
    </location>
</feature>
<evidence type="ECO:0000256" key="2">
    <source>
        <dbReference type="ARBA" id="ARBA00009025"/>
    </source>
</evidence>
<dbReference type="PANTHER" id="PTHR43507:SF1">
    <property type="entry name" value="NADH-UBIQUINONE OXIDOREDUCTASE CHAIN 4"/>
    <property type="match status" value="1"/>
</dbReference>
<dbReference type="RefSeq" id="WP_233721175.1">
    <property type="nucleotide sequence ID" value="NZ_JAJUWU010000020.1"/>
</dbReference>
<keyword evidence="12" id="KW-0560">Oxidoreductase</keyword>
<keyword evidence="3 8" id="KW-0812">Transmembrane</keyword>
<dbReference type="InterPro" id="IPR001750">
    <property type="entry name" value="ND/Mrp_TM"/>
</dbReference>
<dbReference type="GO" id="GO:0048039">
    <property type="term" value="F:ubiquinone binding"/>
    <property type="evidence" value="ECO:0007669"/>
    <property type="project" value="TreeGrafter"/>
</dbReference>
<evidence type="ECO:0000313" key="13">
    <source>
        <dbReference type="Proteomes" id="UP001139035"/>
    </source>
</evidence>
<dbReference type="InterPro" id="IPR003918">
    <property type="entry name" value="NADH_UbQ_OxRdtase"/>
</dbReference>
<dbReference type="InterPro" id="IPR000260">
    <property type="entry name" value="NADH4_N"/>
</dbReference>
<feature type="transmembrane region" description="Helical" evidence="9">
    <location>
        <begin position="275"/>
        <end position="296"/>
    </location>
</feature>
<evidence type="ECO:0000256" key="9">
    <source>
        <dbReference type="SAM" id="Phobius"/>
    </source>
</evidence>
<dbReference type="GO" id="GO:0042773">
    <property type="term" value="P:ATP synthesis coupled electron transport"/>
    <property type="evidence" value="ECO:0007669"/>
    <property type="project" value="InterPro"/>
</dbReference>
<dbReference type="GO" id="GO:0008137">
    <property type="term" value="F:NADH dehydrogenase (ubiquinone) activity"/>
    <property type="evidence" value="ECO:0007669"/>
    <property type="project" value="InterPro"/>
</dbReference>
<dbReference type="Pfam" id="PF00361">
    <property type="entry name" value="Proton_antipo_M"/>
    <property type="match status" value="1"/>
</dbReference>
<dbReference type="InterPro" id="IPR010227">
    <property type="entry name" value="NADH_Q_OxRdtase_chainM/4"/>
</dbReference>
<dbReference type="Pfam" id="PF01059">
    <property type="entry name" value="Oxidored_q5_N"/>
    <property type="match status" value="1"/>
</dbReference>
<evidence type="ECO:0000256" key="1">
    <source>
        <dbReference type="ARBA" id="ARBA00004127"/>
    </source>
</evidence>
<evidence type="ECO:0000256" key="6">
    <source>
        <dbReference type="ARBA" id="ARBA00023027"/>
    </source>
</evidence>
<dbReference type="GO" id="GO:0003954">
    <property type="term" value="F:NADH dehydrogenase activity"/>
    <property type="evidence" value="ECO:0007669"/>
    <property type="project" value="TreeGrafter"/>
</dbReference>
<dbReference type="NCBIfam" id="NF004501">
    <property type="entry name" value="PRK05846.1-5"/>
    <property type="match status" value="1"/>
</dbReference>
<feature type="transmembrane region" description="Helical" evidence="9">
    <location>
        <begin position="86"/>
        <end position="106"/>
    </location>
</feature>
<dbReference type="GO" id="GO:0016020">
    <property type="term" value="C:membrane"/>
    <property type="evidence" value="ECO:0007669"/>
    <property type="project" value="UniProtKB-SubCell"/>
</dbReference>
<feature type="transmembrane region" description="Helical" evidence="9">
    <location>
        <begin position="406"/>
        <end position="429"/>
    </location>
</feature>
<feature type="domain" description="NADH:quinone oxidoreductase/Mrp antiporter transmembrane" evidence="10">
    <location>
        <begin position="133"/>
        <end position="419"/>
    </location>
</feature>
<evidence type="ECO:0000256" key="8">
    <source>
        <dbReference type="RuleBase" id="RU000320"/>
    </source>
</evidence>
<feature type="transmembrane region" description="Helical" evidence="9">
    <location>
        <begin position="137"/>
        <end position="157"/>
    </location>
</feature>
<reference evidence="12" key="1">
    <citation type="submission" date="2022-01" db="EMBL/GenBank/DDBJ databases">
        <title>Jiella avicenniae sp. nov., a novel endophytic bacterium isolated from bark of Avicennia marina.</title>
        <authorList>
            <person name="Tuo L."/>
        </authorList>
    </citation>
    <scope>NUCLEOTIDE SEQUENCE</scope>
    <source>
        <strain evidence="12">CBK1P-4</strain>
    </source>
</reference>
<evidence type="ECO:0000256" key="4">
    <source>
        <dbReference type="ARBA" id="ARBA00022967"/>
    </source>
</evidence>
<protein>
    <submittedName>
        <fullName evidence="12">NADH-quinone oxidoreductase subunit M</fullName>
        <ecNumber evidence="12">1.6.5.11</ecNumber>
    </submittedName>
</protein>